<dbReference type="Proteomes" id="UP000261905">
    <property type="component" value="Unassembled WGS sequence"/>
</dbReference>
<evidence type="ECO:0000313" key="1">
    <source>
        <dbReference type="EMBL" id="REK76018.1"/>
    </source>
</evidence>
<dbReference type="RefSeq" id="WP_116042665.1">
    <property type="nucleotide sequence ID" value="NZ_QUBQ01000001.1"/>
</dbReference>
<comment type="caution">
    <text evidence="1">The sequence shown here is derived from an EMBL/GenBank/DDBJ whole genome shotgun (WGS) entry which is preliminary data.</text>
</comment>
<sequence length="175" mass="20042">MKKITGSIILVLICLFAAGCNEKDSFKADLEKVSVPDMSVSILESSESNLLAWFEEIYTFELDTMRIKTSQLTEEDVKSVKAHLSQIFGSEEAQLLMDGFYTFDQETQHYYVPDGDWFSYSSSWLSSQIILTERTNQNVSLVLDGMDINENKQTIQFDFSIHQGTMLLEKRSYLT</sequence>
<evidence type="ECO:0000313" key="2">
    <source>
        <dbReference type="Proteomes" id="UP000261905"/>
    </source>
</evidence>
<name>A0A371PII5_9BACL</name>
<dbReference type="PROSITE" id="PS51257">
    <property type="entry name" value="PROKAR_LIPOPROTEIN"/>
    <property type="match status" value="1"/>
</dbReference>
<organism evidence="1 2">
    <name type="scientific">Paenibacillus paeoniae</name>
    <dbReference type="NCBI Taxonomy" id="2292705"/>
    <lineage>
        <taxon>Bacteria</taxon>
        <taxon>Bacillati</taxon>
        <taxon>Bacillota</taxon>
        <taxon>Bacilli</taxon>
        <taxon>Bacillales</taxon>
        <taxon>Paenibacillaceae</taxon>
        <taxon>Paenibacillus</taxon>
    </lineage>
</organism>
<accession>A0A371PII5</accession>
<dbReference type="AlphaFoldDB" id="A0A371PII5"/>
<proteinExistence type="predicted"/>
<protein>
    <submittedName>
        <fullName evidence="1">Uncharacterized protein</fullName>
    </submittedName>
</protein>
<gene>
    <name evidence="1" type="ORF">DX130_02840</name>
</gene>
<reference evidence="1 2" key="1">
    <citation type="submission" date="2018-08" db="EMBL/GenBank/DDBJ databases">
        <title>Paenibacillus sp. M4BSY-1, whole genome shotgun sequence.</title>
        <authorList>
            <person name="Tuo L."/>
        </authorList>
    </citation>
    <scope>NUCLEOTIDE SEQUENCE [LARGE SCALE GENOMIC DNA]</scope>
    <source>
        <strain evidence="1 2">M4BSY-1</strain>
    </source>
</reference>
<dbReference type="EMBL" id="QUBQ01000001">
    <property type="protein sequence ID" value="REK76018.1"/>
    <property type="molecule type" value="Genomic_DNA"/>
</dbReference>
<keyword evidence="2" id="KW-1185">Reference proteome</keyword>